<reference evidence="2 3" key="1">
    <citation type="submission" date="2018-02" db="EMBL/GenBank/DDBJ databases">
        <title>The genomes of Aspergillus section Nigri reveals drivers in fungal speciation.</title>
        <authorList>
            <consortium name="DOE Joint Genome Institute"/>
            <person name="Vesth T.C."/>
            <person name="Nybo J."/>
            <person name="Theobald S."/>
            <person name="Brandl J."/>
            <person name="Frisvad J.C."/>
            <person name="Nielsen K.F."/>
            <person name="Lyhne E.K."/>
            <person name="Kogle M.E."/>
            <person name="Kuo A."/>
            <person name="Riley R."/>
            <person name="Clum A."/>
            <person name="Nolan M."/>
            <person name="Lipzen A."/>
            <person name="Salamov A."/>
            <person name="Henrissat B."/>
            <person name="Wiebenga A."/>
            <person name="De vries R.P."/>
            <person name="Grigoriev I.V."/>
            <person name="Mortensen U.H."/>
            <person name="Andersen M.R."/>
            <person name="Baker S.E."/>
        </authorList>
    </citation>
    <scope>NUCLEOTIDE SEQUENCE [LARGE SCALE GENOMIC DNA]</scope>
    <source>
        <strain evidence="2 3">CBS 121057</strain>
    </source>
</reference>
<dbReference type="EMBL" id="KZ826318">
    <property type="protein sequence ID" value="PYI11207.1"/>
    <property type="molecule type" value="Genomic_DNA"/>
</dbReference>
<dbReference type="Proteomes" id="UP000248423">
    <property type="component" value="Unassembled WGS sequence"/>
</dbReference>
<sequence>MSETPEERVATNGTGSLTYDGYIIWVRSRVREYFPESDGFTISIESNTVDIITGQNTVPIEIFTVSKEQSGTLFVLVAASTERRDTYHYMRATWATQNRGINFFWGAVLVDSRIHFHHQLRQNMFYIGGFCSARPASFEFQLNEIRQDFGLGNMTLNLEDDGLGNEDSGAENANTQGVGSNGVDGLADRLGGVSLVDPDASTEIPDGNVENNPRNGNVGPDGTGNASTAQVIANEAANGIAPVTAPATAAAMVNDTASDTTNGAEPATAPATAPDTTNETDPAMAPATAPVTAPVTAPTTAPTIAPATPPAPTNITGNGTTNGN</sequence>
<keyword evidence="3" id="KW-1185">Reference proteome</keyword>
<dbReference type="AlphaFoldDB" id="A0A319ELL1"/>
<protein>
    <submittedName>
        <fullName evidence="2">Uncharacterized protein</fullName>
    </submittedName>
</protein>
<name>A0A319ELL1_ASPSB</name>
<organism evidence="2 3">
    <name type="scientific">Aspergillus sclerotiicarbonarius (strain CBS 121057 / IBT 28362)</name>
    <dbReference type="NCBI Taxonomy" id="1448318"/>
    <lineage>
        <taxon>Eukaryota</taxon>
        <taxon>Fungi</taxon>
        <taxon>Dikarya</taxon>
        <taxon>Ascomycota</taxon>
        <taxon>Pezizomycotina</taxon>
        <taxon>Eurotiomycetes</taxon>
        <taxon>Eurotiomycetidae</taxon>
        <taxon>Eurotiales</taxon>
        <taxon>Aspergillaceae</taxon>
        <taxon>Aspergillus</taxon>
        <taxon>Aspergillus subgen. Circumdati</taxon>
    </lineage>
</organism>
<evidence type="ECO:0000313" key="3">
    <source>
        <dbReference type="Proteomes" id="UP000248423"/>
    </source>
</evidence>
<evidence type="ECO:0000256" key="1">
    <source>
        <dbReference type="SAM" id="MobiDB-lite"/>
    </source>
</evidence>
<feature type="region of interest" description="Disordered" evidence="1">
    <location>
        <begin position="202"/>
        <end position="223"/>
    </location>
</feature>
<feature type="region of interest" description="Disordered" evidence="1">
    <location>
        <begin position="257"/>
        <end position="324"/>
    </location>
</feature>
<gene>
    <name evidence="2" type="ORF">BO78DRAFT_413678</name>
</gene>
<dbReference type="VEuPathDB" id="FungiDB:BO78DRAFT_413678"/>
<evidence type="ECO:0000313" key="2">
    <source>
        <dbReference type="EMBL" id="PYI11207.1"/>
    </source>
</evidence>
<proteinExistence type="predicted"/>
<dbReference type="STRING" id="1448318.A0A319ELL1"/>
<accession>A0A319ELL1</accession>
<feature type="compositionally biased region" description="Low complexity" evidence="1">
    <location>
        <begin position="313"/>
        <end position="324"/>
    </location>
</feature>
<feature type="compositionally biased region" description="Low complexity" evidence="1">
    <location>
        <begin position="260"/>
        <end position="306"/>
    </location>
</feature>